<evidence type="ECO:0000313" key="2">
    <source>
        <dbReference type="EMBL" id="DAF88494.1"/>
    </source>
</evidence>
<organism evidence="2">
    <name type="scientific">Inoviridae sp. ctNqM18</name>
    <dbReference type="NCBI Taxonomy" id="2825780"/>
    <lineage>
        <taxon>Viruses</taxon>
        <taxon>Monodnaviria</taxon>
        <taxon>Loebvirae</taxon>
        <taxon>Hofneiviricota</taxon>
        <taxon>Faserviricetes</taxon>
        <taxon>Tubulavirales</taxon>
        <taxon>Inoviridae</taxon>
    </lineage>
</organism>
<evidence type="ECO:0000256" key="1">
    <source>
        <dbReference type="SAM" id="MobiDB-lite"/>
    </source>
</evidence>
<accession>A0A8S5U235</accession>
<name>A0A8S5U235_9VIRU</name>
<reference evidence="2" key="1">
    <citation type="journal article" date="2021" name="Proc. Natl. Acad. Sci. U.S.A.">
        <title>A Catalog of Tens of Thousands of Viruses from Human Metagenomes Reveals Hidden Associations with Chronic Diseases.</title>
        <authorList>
            <person name="Tisza M.J."/>
            <person name="Buck C.B."/>
        </authorList>
    </citation>
    <scope>NUCLEOTIDE SEQUENCE</scope>
    <source>
        <strain evidence="2">CtNqM18</strain>
    </source>
</reference>
<protein>
    <submittedName>
        <fullName evidence="2">Uncharacterized protein</fullName>
    </submittedName>
</protein>
<dbReference type="EMBL" id="BK015986">
    <property type="protein sequence ID" value="DAF88494.1"/>
    <property type="molecule type" value="Genomic_DNA"/>
</dbReference>
<sequence>MPDWVNDPELDGLRKTSSFCGSLPQSGYEPSRYRKNSTSHVIAVRNRSA</sequence>
<feature type="region of interest" description="Disordered" evidence="1">
    <location>
        <begin position="15"/>
        <end position="49"/>
    </location>
</feature>
<proteinExistence type="predicted"/>
<feature type="compositionally biased region" description="Polar residues" evidence="1">
    <location>
        <begin position="15"/>
        <end position="25"/>
    </location>
</feature>